<sequence length="213" mass="22880">MTAALGRGSLMRRACMAGCGMSHGSSRWCGWTRGWFSRWGLGYGRPEQSCLGDKAAASCVHGCVRVDVLGFVCVWGGLVGQKTRGIEVTCGKFTIGASRVAELGDPLFMYYDPMDPCDHDMVKWHRRCLGSLDKIEHAELLGSLGSNGASDDPADFIPTGAPIDLEGHRSARSAVSSIQDLAWLDQAGAITSRSHGIFLGIALRGDRPQVMFS</sequence>
<keyword evidence="2" id="KW-1185">Reference proteome</keyword>
<evidence type="ECO:0000313" key="2">
    <source>
        <dbReference type="Proteomes" id="UP000250235"/>
    </source>
</evidence>
<dbReference type="EMBL" id="KV001834">
    <property type="protein sequence ID" value="KZV38496.1"/>
    <property type="molecule type" value="Genomic_DNA"/>
</dbReference>
<dbReference type="Proteomes" id="UP000250235">
    <property type="component" value="Unassembled WGS sequence"/>
</dbReference>
<accession>A0A2Z7BW29</accession>
<protein>
    <submittedName>
        <fullName evidence="1">Retinoblastoma-binding protein 5</fullName>
    </submittedName>
</protein>
<proteinExistence type="predicted"/>
<gene>
    <name evidence="1" type="ORF">F511_35604</name>
</gene>
<reference evidence="1 2" key="1">
    <citation type="journal article" date="2015" name="Proc. Natl. Acad. Sci. U.S.A.">
        <title>The resurrection genome of Boea hygrometrica: A blueprint for survival of dehydration.</title>
        <authorList>
            <person name="Xiao L."/>
            <person name="Yang G."/>
            <person name="Zhang L."/>
            <person name="Yang X."/>
            <person name="Zhao S."/>
            <person name="Ji Z."/>
            <person name="Zhou Q."/>
            <person name="Hu M."/>
            <person name="Wang Y."/>
            <person name="Chen M."/>
            <person name="Xu Y."/>
            <person name="Jin H."/>
            <person name="Xiao X."/>
            <person name="Hu G."/>
            <person name="Bao F."/>
            <person name="Hu Y."/>
            <person name="Wan P."/>
            <person name="Li L."/>
            <person name="Deng X."/>
            <person name="Kuang T."/>
            <person name="Xiang C."/>
            <person name="Zhu J.K."/>
            <person name="Oliver M.J."/>
            <person name="He Y."/>
        </authorList>
    </citation>
    <scope>NUCLEOTIDE SEQUENCE [LARGE SCALE GENOMIC DNA]</scope>
    <source>
        <strain evidence="2">cv. XS01</strain>
    </source>
</reference>
<evidence type="ECO:0000313" key="1">
    <source>
        <dbReference type="EMBL" id="KZV38496.1"/>
    </source>
</evidence>
<dbReference type="AlphaFoldDB" id="A0A2Z7BW29"/>
<name>A0A2Z7BW29_9LAMI</name>
<organism evidence="1 2">
    <name type="scientific">Dorcoceras hygrometricum</name>
    <dbReference type="NCBI Taxonomy" id="472368"/>
    <lineage>
        <taxon>Eukaryota</taxon>
        <taxon>Viridiplantae</taxon>
        <taxon>Streptophyta</taxon>
        <taxon>Embryophyta</taxon>
        <taxon>Tracheophyta</taxon>
        <taxon>Spermatophyta</taxon>
        <taxon>Magnoliopsida</taxon>
        <taxon>eudicotyledons</taxon>
        <taxon>Gunneridae</taxon>
        <taxon>Pentapetalae</taxon>
        <taxon>asterids</taxon>
        <taxon>lamiids</taxon>
        <taxon>Lamiales</taxon>
        <taxon>Gesneriaceae</taxon>
        <taxon>Didymocarpoideae</taxon>
        <taxon>Trichosporeae</taxon>
        <taxon>Loxocarpinae</taxon>
        <taxon>Dorcoceras</taxon>
    </lineage>
</organism>